<comment type="caution">
    <text evidence="1">The sequence shown here is derived from an EMBL/GenBank/DDBJ whole genome shotgun (WGS) entry which is preliminary data.</text>
</comment>
<dbReference type="PATRIC" id="fig|134605.3.peg.121"/>
<evidence type="ECO:0000313" key="2">
    <source>
        <dbReference type="Proteomes" id="UP000070617"/>
    </source>
</evidence>
<accession>A0A133NKW5</accession>
<gene>
    <name evidence="1" type="ORF">HMPREF3206_00119</name>
</gene>
<organism evidence="1 2">
    <name type="scientific">Fusobacterium equinum</name>
    <dbReference type="NCBI Taxonomy" id="134605"/>
    <lineage>
        <taxon>Bacteria</taxon>
        <taxon>Fusobacteriati</taxon>
        <taxon>Fusobacteriota</taxon>
        <taxon>Fusobacteriia</taxon>
        <taxon>Fusobacteriales</taxon>
        <taxon>Fusobacteriaceae</taxon>
        <taxon>Fusobacterium</taxon>
    </lineage>
</organism>
<protein>
    <submittedName>
        <fullName evidence="1">Uncharacterized protein</fullName>
    </submittedName>
</protein>
<sequence>MVEEETSSSTQDTMIEITEEKKTHILPLSKEMKLEENLEIQFSSLQLKHFPISYRNFSSMEKFLEIIPLGTTDVQVGEQILHNVTLRAFVYKNFRLLELKTREFRFAFSAELFDNVFFSREAFLQYEISPDLNNPRLENIFTLFQNIFHGAKIVFQYNDAQSELSISNEIEAFKFSLLSSSLEKYQNQIASILSKKEKNFSSLKNSFYELEILYYYLSGKTFYDGWVNAKFPKGDIHSGDSVQFVRTISYPFQRLSYDIRQTITLRQDLGNIGNGDTIQLNRKSASILLEAIEK</sequence>
<dbReference type="RefSeq" id="WP_008800809.1">
    <property type="nucleotide sequence ID" value="NZ_KQ956510.1"/>
</dbReference>
<keyword evidence="2" id="KW-1185">Reference proteome</keyword>
<reference evidence="2" key="1">
    <citation type="submission" date="2016-01" db="EMBL/GenBank/DDBJ databases">
        <authorList>
            <person name="Mitreva M."/>
            <person name="Pepin K.H."/>
            <person name="Mihindukulasuriya K.A."/>
            <person name="Fulton R."/>
            <person name="Fronick C."/>
            <person name="O'Laughlin M."/>
            <person name="Miner T."/>
            <person name="Herter B."/>
            <person name="Rosa B.A."/>
            <person name="Cordes M."/>
            <person name="Tomlinson C."/>
            <person name="Wollam A."/>
            <person name="Palsikar V.B."/>
            <person name="Mardis E.R."/>
            <person name="Wilson R.K."/>
        </authorList>
    </citation>
    <scope>NUCLEOTIDE SEQUENCE [LARGE SCALE GENOMIC DNA]</scope>
    <source>
        <strain evidence="2">CMW8396</strain>
    </source>
</reference>
<dbReference type="EMBL" id="LRPX01000004">
    <property type="protein sequence ID" value="KXA16938.1"/>
    <property type="molecule type" value="Genomic_DNA"/>
</dbReference>
<dbReference type="Proteomes" id="UP000070617">
    <property type="component" value="Unassembled WGS sequence"/>
</dbReference>
<proteinExistence type="predicted"/>
<name>A0A133NKW5_9FUSO</name>
<dbReference type="AlphaFoldDB" id="A0A133NKW5"/>
<dbReference type="STRING" id="134605.HMPREF3206_00119"/>
<evidence type="ECO:0000313" key="1">
    <source>
        <dbReference type="EMBL" id="KXA16938.1"/>
    </source>
</evidence>